<organism evidence="1 2">
    <name type="scientific">phage Lak_Megaphage_RVC_AP1_GC26</name>
    <dbReference type="NCBI Taxonomy" id="3109224"/>
    <lineage>
        <taxon>Viruses</taxon>
        <taxon>Duplodnaviria</taxon>
        <taxon>Heunggongvirae</taxon>
        <taxon>Uroviricota</taxon>
        <taxon>Caudoviricetes</taxon>
        <taxon>Caudoviricetes code 15 clade</taxon>
    </lineage>
</organism>
<evidence type="ECO:0008006" key="3">
    <source>
        <dbReference type="Google" id="ProtNLM"/>
    </source>
</evidence>
<sequence length="193" mass="22102">MKKFIVITLCVLVFIGACINSNNSSVAASDETANTEEATDSVNTDTNEVSEKTWVFTSDTDDMDDSVNKYYSLRSDNFANFDFPYQGDSYLTITVRYMKKYGYDVLLNIDKGQMVGNEYNGTNYVRVRFDNGKAEKYYYNEPSDGSADCVFIKNASKFIKKCKTAKTIIIEQEFYQEGVHQFKFHVDKSLEMK</sequence>
<proteinExistence type="predicted"/>
<evidence type="ECO:0000313" key="2">
    <source>
        <dbReference type="Proteomes" id="UP001346559"/>
    </source>
</evidence>
<dbReference type="EMBL" id="OR769218">
    <property type="protein sequence ID" value="WQJ54397.1"/>
    <property type="molecule type" value="Genomic_DNA"/>
</dbReference>
<keyword evidence="2" id="KW-1185">Reference proteome</keyword>
<dbReference type="Proteomes" id="UP001346559">
    <property type="component" value="Segment"/>
</dbReference>
<accession>A0ABZ0Z5C5</accession>
<evidence type="ECO:0000313" key="1">
    <source>
        <dbReference type="EMBL" id="WQJ54397.1"/>
    </source>
</evidence>
<protein>
    <recommendedName>
        <fullName evidence="3">Lipoprotein</fullName>
    </recommendedName>
</protein>
<dbReference type="PROSITE" id="PS51257">
    <property type="entry name" value="PROKAR_LIPOPROTEIN"/>
    <property type="match status" value="1"/>
</dbReference>
<name>A0ABZ0Z5C5_9CAUD</name>
<reference evidence="1 2" key="1">
    <citation type="submission" date="2023-11" db="EMBL/GenBank/DDBJ databases">
        <authorList>
            <person name="Cook R."/>
            <person name="Crisci M."/>
            <person name="Pye H."/>
            <person name="Adriaenssens E."/>
            <person name="Santini J."/>
        </authorList>
    </citation>
    <scope>NUCLEOTIDE SEQUENCE [LARGE SCALE GENOMIC DNA]</scope>
    <source>
        <strain evidence="1">Lak_Megaphage_RVC_AP1_GC26</strain>
    </source>
</reference>